<comment type="caution">
    <text evidence="3">The sequence shown here is derived from an EMBL/GenBank/DDBJ whole genome shotgun (WGS) entry which is preliminary data.</text>
</comment>
<dbReference type="NCBIfam" id="NF033233">
    <property type="entry name" value="twin_helix"/>
    <property type="match status" value="1"/>
</dbReference>
<accession>A0A918VLI1</accession>
<protein>
    <submittedName>
        <fullName evidence="3">Membrane protein</fullName>
    </submittedName>
</protein>
<proteinExistence type="predicted"/>
<feature type="compositionally biased region" description="Polar residues" evidence="1">
    <location>
        <begin position="67"/>
        <end position="76"/>
    </location>
</feature>
<evidence type="ECO:0000313" key="4">
    <source>
        <dbReference type="Proteomes" id="UP000614811"/>
    </source>
</evidence>
<reference evidence="3" key="1">
    <citation type="journal article" date="2014" name="Int. J. Syst. Evol. Microbiol.">
        <title>Complete genome sequence of Corynebacterium casei LMG S-19264T (=DSM 44701T), isolated from a smear-ripened cheese.</title>
        <authorList>
            <consortium name="US DOE Joint Genome Institute (JGI-PGF)"/>
            <person name="Walter F."/>
            <person name="Albersmeier A."/>
            <person name="Kalinowski J."/>
            <person name="Ruckert C."/>
        </authorList>
    </citation>
    <scope>NUCLEOTIDE SEQUENCE</scope>
    <source>
        <strain evidence="3">KCTC 12711</strain>
    </source>
</reference>
<name>A0A918VLI1_9GAMM</name>
<keyword evidence="2" id="KW-1133">Transmembrane helix</keyword>
<sequence>MSKIVIVVLLLAMIASLGAGLFHLLKTPDERNQGDQLFKSLTWRISIWVVLFLFILLSMKLGWIKPSNSVNPKNFNEQQQQRIEQQ</sequence>
<dbReference type="AlphaFoldDB" id="A0A918VLI1"/>
<feature type="transmembrane region" description="Helical" evidence="2">
    <location>
        <begin position="42"/>
        <end position="63"/>
    </location>
</feature>
<keyword evidence="2" id="KW-0812">Transmembrane</keyword>
<dbReference type="Proteomes" id="UP000614811">
    <property type="component" value="Unassembled WGS sequence"/>
</dbReference>
<dbReference type="EMBL" id="BMXA01000002">
    <property type="protein sequence ID" value="GHA06166.1"/>
    <property type="molecule type" value="Genomic_DNA"/>
</dbReference>
<organism evidence="3 4">
    <name type="scientific">Arenicella chitinivorans</name>
    <dbReference type="NCBI Taxonomy" id="1329800"/>
    <lineage>
        <taxon>Bacteria</taxon>
        <taxon>Pseudomonadati</taxon>
        <taxon>Pseudomonadota</taxon>
        <taxon>Gammaproteobacteria</taxon>
        <taxon>Arenicellales</taxon>
        <taxon>Arenicellaceae</taxon>
        <taxon>Arenicella</taxon>
    </lineage>
</organism>
<dbReference type="InterPro" id="IPR021313">
    <property type="entry name" value="DUF2909"/>
</dbReference>
<evidence type="ECO:0000256" key="2">
    <source>
        <dbReference type="SAM" id="Phobius"/>
    </source>
</evidence>
<gene>
    <name evidence="3" type="ORF">GCM10008090_14760</name>
</gene>
<evidence type="ECO:0000256" key="1">
    <source>
        <dbReference type="SAM" id="MobiDB-lite"/>
    </source>
</evidence>
<keyword evidence="2" id="KW-0472">Membrane</keyword>
<dbReference type="Pfam" id="PF11137">
    <property type="entry name" value="DUF2909"/>
    <property type="match status" value="1"/>
</dbReference>
<feature type="region of interest" description="Disordered" evidence="1">
    <location>
        <begin position="67"/>
        <end position="86"/>
    </location>
</feature>
<feature type="compositionally biased region" description="Low complexity" evidence="1">
    <location>
        <begin position="77"/>
        <end position="86"/>
    </location>
</feature>
<dbReference type="RefSeq" id="WP_189399426.1">
    <property type="nucleotide sequence ID" value="NZ_BMXA01000002.1"/>
</dbReference>
<reference evidence="3" key="2">
    <citation type="submission" date="2020-09" db="EMBL/GenBank/DDBJ databases">
        <authorList>
            <person name="Sun Q."/>
            <person name="Kim S."/>
        </authorList>
    </citation>
    <scope>NUCLEOTIDE SEQUENCE</scope>
    <source>
        <strain evidence="3">KCTC 12711</strain>
    </source>
</reference>
<evidence type="ECO:0000313" key="3">
    <source>
        <dbReference type="EMBL" id="GHA06166.1"/>
    </source>
</evidence>
<keyword evidence="4" id="KW-1185">Reference proteome</keyword>